<reference evidence="2" key="1">
    <citation type="submission" date="2022-12" db="EMBL/GenBank/DDBJ databases">
        <title>Genome assemblies of Blomia tropicalis.</title>
        <authorList>
            <person name="Cui Y."/>
        </authorList>
    </citation>
    <scope>NUCLEOTIDE SEQUENCE</scope>
    <source>
        <tissue evidence="2">Adult mites</tissue>
    </source>
</reference>
<feature type="compositionally biased region" description="Polar residues" evidence="1">
    <location>
        <begin position="50"/>
        <end position="60"/>
    </location>
</feature>
<feature type="compositionally biased region" description="Basic and acidic residues" evidence="1">
    <location>
        <begin position="62"/>
        <end position="75"/>
    </location>
</feature>
<evidence type="ECO:0000313" key="2">
    <source>
        <dbReference type="EMBL" id="KAJ6225898.1"/>
    </source>
</evidence>
<feature type="non-terminal residue" evidence="2">
    <location>
        <position position="1"/>
    </location>
</feature>
<feature type="region of interest" description="Disordered" evidence="1">
    <location>
        <begin position="50"/>
        <end position="84"/>
    </location>
</feature>
<organism evidence="2 3">
    <name type="scientific">Blomia tropicalis</name>
    <name type="common">Mite</name>
    <dbReference type="NCBI Taxonomy" id="40697"/>
    <lineage>
        <taxon>Eukaryota</taxon>
        <taxon>Metazoa</taxon>
        <taxon>Ecdysozoa</taxon>
        <taxon>Arthropoda</taxon>
        <taxon>Chelicerata</taxon>
        <taxon>Arachnida</taxon>
        <taxon>Acari</taxon>
        <taxon>Acariformes</taxon>
        <taxon>Sarcoptiformes</taxon>
        <taxon>Astigmata</taxon>
        <taxon>Glycyphagoidea</taxon>
        <taxon>Echimyopodidae</taxon>
        <taxon>Blomia</taxon>
    </lineage>
</organism>
<dbReference type="EMBL" id="JAPWDV010000001">
    <property type="protein sequence ID" value="KAJ6225898.1"/>
    <property type="molecule type" value="Genomic_DNA"/>
</dbReference>
<name>A0A9Q0MIU8_BLOTA</name>
<gene>
    <name evidence="2" type="ORF">RDWZM_004443</name>
</gene>
<dbReference type="AlphaFoldDB" id="A0A9Q0MIU8"/>
<comment type="caution">
    <text evidence="2">The sequence shown here is derived from an EMBL/GenBank/DDBJ whole genome shotgun (WGS) entry which is preliminary data.</text>
</comment>
<sequence>ILKWNEMWNEFDTNLHISVIEIGLDHCNNIENIFQEIYIANNNNKKRLTSSLNQKANSELVNARREEKRREEKRREEKRKKQFKVNANKIVNATNHWAT</sequence>
<evidence type="ECO:0000256" key="1">
    <source>
        <dbReference type="SAM" id="MobiDB-lite"/>
    </source>
</evidence>
<proteinExistence type="predicted"/>
<protein>
    <submittedName>
        <fullName evidence="2">Uncharacterized protein</fullName>
    </submittedName>
</protein>
<evidence type="ECO:0000313" key="3">
    <source>
        <dbReference type="Proteomes" id="UP001142055"/>
    </source>
</evidence>
<dbReference type="Proteomes" id="UP001142055">
    <property type="component" value="Chromosome 1"/>
</dbReference>
<keyword evidence="3" id="KW-1185">Reference proteome</keyword>
<feature type="non-terminal residue" evidence="2">
    <location>
        <position position="99"/>
    </location>
</feature>
<accession>A0A9Q0MIU8</accession>